<feature type="domain" description="Alpha/beta hydrolase fold-3" evidence="2">
    <location>
        <begin position="102"/>
        <end position="320"/>
    </location>
</feature>
<sequence length="348" mass="38456">MNPTDTAGLAAGLIEEHIRVRLDPAFLQYYVDVVSRKPPNHTAPIEHVRLHPDRSPIAIDTAHHERVADHVLFSGDGTPFTVRVYHPDPATSGPGPYPVHLNHHGGGFVVGDLISEGQLCLSMRTAGIVVVDVAYRLCPESVWGKCVQDAWAALRWVTDGPGAELLNINPASVSIGGVSAGSHICLILQHLARDAGIPLRLCLASVPPSTDGLAYRSWEDSPFPSFGEFRADPTLPWERIRYLGSHAMPQDRIAELRAMWPDWWLAPIRASNWKGLCDTFIRTAEVDPLRDEGEAYGMKLVAGGAKVTFKRYLGCPHTFMYMPFLKQKDEYDRDAVDALKLAHGLYKD</sequence>
<dbReference type="InterPro" id="IPR029058">
    <property type="entry name" value="AB_hydrolase_fold"/>
</dbReference>
<dbReference type="GO" id="GO:0016787">
    <property type="term" value="F:hydrolase activity"/>
    <property type="evidence" value="ECO:0007669"/>
    <property type="project" value="UniProtKB-KW"/>
</dbReference>
<evidence type="ECO:0000259" key="2">
    <source>
        <dbReference type="Pfam" id="PF07859"/>
    </source>
</evidence>
<reference evidence="3" key="1">
    <citation type="submission" date="2023-06" db="EMBL/GenBank/DDBJ databases">
        <title>Genome-scale phylogeny and comparative genomics of the fungal order Sordariales.</title>
        <authorList>
            <consortium name="Lawrence Berkeley National Laboratory"/>
            <person name="Hensen N."/>
            <person name="Bonometti L."/>
            <person name="Westerberg I."/>
            <person name="Brannstrom I.O."/>
            <person name="Guillou S."/>
            <person name="Cros-Aarteil S."/>
            <person name="Calhoun S."/>
            <person name="Haridas S."/>
            <person name="Kuo A."/>
            <person name="Mondo S."/>
            <person name="Pangilinan J."/>
            <person name="Riley R."/>
            <person name="Labutti K."/>
            <person name="Andreopoulos B."/>
            <person name="Lipzen A."/>
            <person name="Chen C."/>
            <person name="Yanf M."/>
            <person name="Daum C."/>
            <person name="Ng V."/>
            <person name="Clum A."/>
            <person name="Steindorff A."/>
            <person name="Ohm R."/>
            <person name="Martin F."/>
            <person name="Silar P."/>
            <person name="Natvig D."/>
            <person name="Lalanne C."/>
            <person name="Gautier V."/>
            <person name="Ament-Velasquez S.L."/>
            <person name="Kruys A."/>
            <person name="Hutchinson M.I."/>
            <person name="Powell A.J."/>
            <person name="Barry K."/>
            <person name="Miller A.N."/>
            <person name="Grigoriev I.V."/>
            <person name="Debuchy R."/>
            <person name="Gladieux P."/>
            <person name="Thoren M.H."/>
            <person name="Johannesson H."/>
        </authorList>
    </citation>
    <scope>NUCLEOTIDE SEQUENCE</scope>
    <source>
        <strain evidence="3">PSN4</strain>
    </source>
</reference>
<evidence type="ECO:0000313" key="3">
    <source>
        <dbReference type="EMBL" id="KAK1753937.1"/>
    </source>
</evidence>
<dbReference type="InterPro" id="IPR050300">
    <property type="entry name" value="GDXG_lipolytic_enzyme"/>
</dbReference>
<keyword evidence="1 3" id="KW-0378">Hydrolase</keyword>
<dbReference type="InterPro" id="IPR013094">
    <property type="entry name" value="AB_hydrolase_3"/>
</dbReference>
<dbReference type="AlphaFoldDB" id="A0AAJ0BBY2"/>
<dbReference type="Gene3D" id="3.40.50.1820">
    <property type="entry name" value="alpha/beta hydrolase"/>
    <property type="match status" value="1"/>
</dbReference>
<dbReference type="SUPFAM" id="SSF53474">
    <property type="entry name" value="alpha/beta-Hydrolases"/>
    <property type="match status" value="1"/>
</dbReference>
<evidence type="ECO:0000313" key="4">
    <source>
        <dbReference type="Proteomes" id="UP001239445"/>
    </source>
</evidence>
<evidence type="ECO:0000256" key="1">
    <source>
        <dbReference type="ARBA" id="ARBA00022801"/>
    </source>
</evidence>
<gene>
    <name evidence="3" type="ORF">QBC47DRAFT_414857</name>
</gene>
<dbReference type="Pfam" id="PF07859">
    <property type="entry name" value="Abhydrolase_3"/>
    <property type="match status" value="1"/>
</dbReference>
<name>A0AAJ0BBY2_9PEZI</name>
<accession>A0AAJ0BBY2</accession>
<dbReference type="Proteomes" id="UP001239445">
    <property type="component" value="Unassembled WGS sequence"/>
</dbReference>
<dbReference type="PANTHER" id="PTHR48081">
    <property type="entry name" value="AB HYDROLASE SUPERFAMILY PROTEIN C4A8.06C"/>
    <property type="match status" value="1"/>
</dbReference>
<dbReference type="EMBL" id="MU839836">
    <property type="protein sequence ID" value="KAK1753937.1"/>
    <property type="molecule type" value="Genomic_DNA"/>
</dbReference>
<keyword evidence="4" id="KW-1185">Reference proteome</keyword>
<proteinExistence type="predicted"/>
<organism evidence="3 4">
    <name type="scientific">Echria macrotheca</name>
    <dbReference type="NCBI Taxonomy" id="438768"/>
    <lineage>
        <taxon>Eukaryota</taxon>
        <taxon>Fungi</taxon>
        <taxon>Dikarya</taxon>
        <taxon>Ascomycota</taxon>
        <taxon>Pezizomycotina</taxon>
        <taxon>Sordariomycetes</taxon>
        <taxon>Sordariomycetidae</taxon>
        <taxon>Sordariales</taxon>
        <taxon>Schizotheciaceae</taxon>
        <taxon>Echria</taxon>
    </lineage>
</organism>
<comment type="caution">
    <text evidence="3">The sequence shown here is derived from an EMBL/GenBank/DDBJ whole genome shotgun (WGS) entry which is preliminary data.</text>
</comment>
<protein>
    <submittedName>
        <fullName evidence="3">Alpha/Beta hydrolase protein</fullName>
    </submittedName>
</protein>
<dbReference type="PANTHER" id="PTHR48081:SF8">
    <property type="entry name" value="ALPHA_BETA HYDROLASE FOLD-3 DOMAIN-CONTAINING PROTEIN-RELATED"/>
    <property type="match status" value="1"/>
</dbReference>